<protein>
    <submittedName>
        <fullName evidence="2">Uncharacterized protein</fullName>
    </submittedName>
</protein>
<name>A0A9J5YUH0_SOLCO</name>
<feature type="compositionally biased region" description="Basic and acidic residues" evidence="1">
    <location>
        <begin position="44"/>
        <end position="65"/>
    </location>
</feature>
<keyword evidence="3" id="KW-1185">Reference proteome</keyword>
<accession>A0A9J5YUH0</accession>
<feature type="compositionally biased region" description="Polar residues" evidence="1">
    <location>
        <begin position="12"/>
        <end position="33"/>
    </location>
</feature>
<dbReference type="AlphaFoldDB" id="A0A9J5YUH0"/>
<organism evidence="2 3">
    <name type="scientific">Solanum commersonii</name>
    <name type="common">Commerson's wild potato</name>
    <name type="synonym">Commerson's nightshade</name>
    <dbReference type="NCBI Taxonomy" id="4109"/>
    <lineage>
        <taxon>Eukaryota</taxon>
        <taxon>Viridiplantae</taxon>
        <taxon>Streptophyta</taxon>
        <taxon>Embryophyta</taxon>
        <taxon>Tracheophyta</taxon>
        <taxon>Spermatophyta</taxon>
        <taxon>Magnoliopsida</taxon>
        <taxon>eudicotyledons</taxon>
        <taxon>Gunneridae</taxon>
        <taxon>Pentapetalae</taxon>
        <taxon>asterids</taxon>
        <taxon>lamiids</taxon>
        <taxon>Solanales</taxon>
        <taxon>Solanaceae</taxon>
        <taxon>Solanoideae</taxon>
        <taxon>Solaneae</taxon>
        <taxon>Solanum</taxon>
    </lineage>
</organism>
<gene>
    <name evidence="2" type="ORF">H5410_034817</name>
</gene>
<comment type="caution">
    <text evidence="2">The sequence shown here is derived from an EMBL/GenBank/DDBJ whole genome shotgun (WGS) entry which is preliminary data.</text>
</comment>
<evidence type="ECO:0000313" key="2">
    <source>
        <dbReference type="EMBL" id="KAG5603447.1"/>
    </source>
</evidence>
<feature type="compositionally biased region" description="Basic residues" evidence="1">
    <location>
        <begin position="1"/>
        <end position="11"/>
    </location>
</feature>
<proteinExistence type="predicted"/>
<reference evidence="2 3" key="1">
    <citation type="submission" date="2020-09" db="EMBL/GenBank/DDBJ databases">
        <title>De no assembly of potato wild relative species, Solanum commersonii.</title>
        <authorList>
            <person name="Cho K."/>
        </authorList>
    </citation>
    <scope>NUCLEOTIDE SEQUENCE [LARGE SCALE GENOMIC DNA]</scope>
    <source>
        <strain evidence="2">LZ3.2</strain>
        <tissue evidence="2">Leaf</tissue>
    </source>
</reference>
<dbReference type="Proteomes" id="UP000824120">
    <property type="component" value="Chromosome 6"/>
</dbReference>
<sequence length="65" mass="7305">MKAKSRPKKNTNGRSNGVGPSTTGISIPQVHQNAESDYDDSDELLERDTDSEDKVEYTEYNAERE</sequence>
<evidence type="ECO:0000313" key="3">
    <source>
        <dbReference type="Proteomes" id="UP000824120"/>
    </source>
</evidence>
<evidence type="ECO:0000256" key="1">
    <source>
        <dbReference type="SAM" id="MobiDB-lite"/>
    </source>
</evidence>
<feature type="region of interest" description="Disordered" evidence="1">
    <location>
        <begin position="1"/>
        <end position="65"/>
    </location>
</feature>
<dbReference type="EMBL" id="JACXVP010000006">
    <property type="protein sequence ID" value="KAG5603447.1"/>
    <property type="molecule type" value="Genomic_DNA"/>
</dbReference>